<evidence type="ECO:0000313" key="9">
    <source>
        <dbReference type="Proteomes" id="UP000237983"/>
    </source>
</evidence>
<dbReference type="SUPFAM" id="SSF51679">
    <property type="entry name" value="Bacterial luciferase-like"/>
    <property type="match status" value="1"/>
</dbReference>
<feature type="binding site" evidence="6">
    <location>
        <position position="157"/>
    </location>
    <ligand>
        <name>FMN</name>
        <dbReference type="ChEBI" id="CHEBI:58210"/>
    </ligand>
</feature>
<gene>
    <name evidence="8" type="ORF">B0I08_10452</name>
</gene>
<dbReference type="PANTHER" id="PTHR30011">
    <property type="entry name" value="ALKANESULFONATE MONOOXYGENASE-RELATED"/>
    <property type="match status" value="1"/>
</dbReference>
<dbReference type="Gene3D" id="3.20.20.30">
    <property type="entry name" value="Luciferase-like domain"/>
    <property type="match status" value="1"/>
</dbReference>
<comment type="caution">
    <text evidence="8">The sequence shown here is derived from an EMBL/GenBank/DDBJ whole genome shotgun (WGS) entry which is preliminary data.</text>
</comment>
<evidence type="ECO:0000256" key="1">
    <source>
        <dbReference type="ARBA" id="ARBA00022630"/>
    </source>
</evidence>
<dbReference type="InterPro" id="IPR036661">
    <property type="entry name" value="Luciferase-like_sf"/>
</dbReference>
<feature type="binding site" evidence="6">
    <location>
        <position position="228"/>
    </location>
    <ligand>
        <name>FMN</name>
        <dbReference type="ChEBI" id="CHEBI:58210"/>
    </ligand>
</feature>
<dbReference type="GO" id="GO:0016705">
    <property type="term" value="F:oxidoreductase activity, acting on paired donors, with incorporation or reduction of molecular oxygen"/>
    <property type="evidence" value="ECO:0007669"/>
    <property type="project" value="InterPro"/>
</dbReference>
<comment type="similarity">
    <text evidence="5">Belongs to the NtaA/SnaA/DszA monooxygenase family.</text>
</comment>
<evidence type="ECO:0000313" key="8">
    <source>
        <dbReference type="EMBL" id="PRY68350.1"/>
    </source>
</evidence>
<organism evidence="8 9">
    <name type="scientific">Glaciihabitans tibetensis</name>
    <dbReference type="NCBI Taxonomy" id="1266600"/>
    <lineage>
        <taxon>Bacteria</taxon>
        <taxon>Bacillati</taxon>
        <taxon>Actinomycetota</taxon>
        <taxon>Actinomycetes</taxon>
        <taxon>Micrococcales</taxon>
        <taxon>Microbacteriaceae</taxon>
        <taxon>Glaciihabitans</taxon>
    </lineage>
</organism>
<dbReference type="EMBL" id="PVTL01000004">
    <property type="protein sequence ID" value="PRY68350.1"/>
    <property type="molecule type" value="Genomic_DNA"/>
</dbReference>
<evidence type="ECO:0000256" key="6">
    <source>
        <dbReference type="PIRSR" id="PIRSR000337-1"/>
    </source>
</evidence>
<dbReference type="InterPro" id="IPR051260">
    <property type="entry name" value="Diverse_substr_monoxygenases"/>
</dbReference>
<evidence type="ECO:0000259" key="7">
    <source>
        <dbReference type="Pfam" id="PF00296"/>
    </source>
</evidence>
<name>A0A2T0VDW4_9MICO</name>
<evidence type="ECO:0000256" key="5">
    <source>
        <dbReference type="ARBA" id="ARBA00033748"/>
    </source>
</evidence>
<dbReference type="OrthoDB" id="3265338at2"/>
<dbReference type="Pfam" id="PF00296">
    <property type="entry name" value="Bac_luciferase"/>
    <property type="match status" value="1"/>
</dbReference>
<dbReference type="PIRSF" id="PIRSF000337">
    <property type="entry name" value="NTA_MOA"/>
    <property type="match status" value="1"/>
</dbReference>
<feature type="binding site" evidence="6">
    <location>
        <position position="153"/>
    </location>
    <ligand>
        <name>FMN</name>
        <dbReference type="ChEBI" id="CHEBI:58210"/>
    </ligand>
</feature>
<dbReference type="PANTHER" id="PTHR30011:SF16">
    <property type="entry name" value="C2H2 FINGER DOMAIN TRANSCRIPTION FACTOR (EUROFUNG)-RELATED"/>
    <property type="match status" value="1"/>
</dbReference>
<dbReference type="Proteomes" id="UP000237983">
    <property type="component" value="Unassembled WGS sequence"/>
</dbReference>
<evidence type="ECO:0000256" key="3">
    <source>
        <dbReference type="ARBA" id="ARBA00023002"/>
    </source>
</evidence>
<protein>
    <submittedName>
        <fullName evidence="8">FMN-dependent oxidoreductase (Nitrilotriacetate monooxygenase family)</fullName>
    </submittedName>
</protein>
<reference evidence="8 9" key="1">
    <citation type="submission" date="2018-03" db="EMBL/GenBank/DDBJ databases">
        <title>Genomic Encyclopedia of Type Strains, Phase III (KMG-III): the genomes of soil and plant-associated and newly described type strains.</title>
        <authorList>
            <person name="Whitman W."/>
        </authorList>
    </citation>
    <scope>NUCLEOTIDE SEQUENCE [LARGE SCALE GENOMIC DNA]</scope>
    <source>
        <strain evidence="8 9">CGMCC 1.12484</strain>
    </source>
</reference>
<evidence type="ECO:0000256" key="2">
    <source>
        <dbReference type="ARBA" id="ARBA00022643"/>
    </source>
</evidence>
<dbReference type="GO" id="GO:0004497">
    <property type="term" value="F:monooxygenase activity"/>
    <property type="evidence" value="ECO:0007669"/>
    <property type="project" value="UniProtKB-KW"/>
</dbReference>
<keyword evidence="4 8" id="KW-0503">Monooxygenase</keyword>
<keyword evidence="1 6" id="KW-0285">Flavoprotein</keyword>
<feature type="binding site" evidence="6">
    <location>
        <position position="103"/>
    </location>
    <ligand>
        <name>FMN</name>
        <dbReference type="ChEBI" id="CHEBI:58210"/>
    </ligand>
</feature>
<keyword evidence="3" id="KW-0560">Oxidoreductase</keyword>
<evidence type="ECO:0000256" key="4">
    <source>
        <dbReference type="ARBA" id="ARBA00023033"/>
    </source>
</evidence>
<dbReference type="RefSeq" id="WP_106211746.1">
    <property type="nucleotide sequence ID" value="NZ_PVTL01000004.1"/>
</dbReference>
<dbReference type="AlphaFoldDB" id="A0A2T0VDW4"/>
<feature type="domain" description="Luciferase-like" evidence="7">
    <location>
        <begin position="39"/>
        <end position="392"/>
    </location>
</feature>
<sequence>MPESQFNLVCDLSLIHTNAKWRYPGSWSGYAPYGDPAIYFDIARILERGKFDGAFFADVAGTPMVNGSMDETVELGVAWPRHDPIPLVAAMSTVTERLGFITTMSMTYNHPFHTARMMASLDHVTRGRVAFNAVVSGFPQEAQNYGYDTTPDHEWRYRRATEFQEVLTKLFNSVEPDAMLWDRETGRVADPSKVHRIDHEGEHFKVMGPLPTAPSPQGRPMQVMAGQSPSGIKLAATYADLQFAGGSSMKSKAAHRAKLVEACAAIGRDPKEVGILWAGQFDVVSGAAEANENARRYRESFPDRMPHVFLSQWWGLDGYPLEPDAYVHDTITAVRAAGVAPNWGYLDMAMENTTPTTTIKEYALQWLVEGSEYVGTPEQLADYMEEAFHAGGGVGGFMLAPRSGAPAGIARFVDEVIPVLQHRGLFRKDYAHTTMRDNFYKK</sequence>
<feature type="binding site" evidence="6">
    <location>
        <position position="58"/>
    </location>
    <ligand>
        <name>FMN</name>
        <dbReference type="ChEBI" id="CHEBI:58210"/>
    </ligand>
</feature>
<proteinExistence type="inferred from homology"/>
<keyword evidence="2 6" id="KW-0288">FMN</keyword>
<dbReference type="InterPro" id="IPR016215">
    <property type="entry name" value="NTA_MOA"/>
</dbReference>
<dbReference type="InterPro" id="IPR011251">
    <property type="entry name" value="Luciferase-like_dom"/>
</dbReference>
<dbReference type="NCBIfam" id="TIGR03860">
    <property type="entry name" value="FMN_nitrolo"/>
    <property type="match status" value="1"/>
</dbReference>
<keyword evidence="9" id="KW-1185">Reference proteome</keyword>
<accession>A0A2T0VDW4</accession>